<reference evidence="1 2" key="1">
    <citation type="submission" date="2015-05" db="EMBL/GenBank/DDBJ databases">
        <title>Comparison of genome.</title>
        <authorList>
            <person name="Zheng Z."/>
            <person name="Sun M."/>
        </authorList>
    </citation>
    <scope>NUCLEOTIDE SEQUENCE [LARGE SCALE GENOMIC DNA]</scope>
    <source>
        <strain evidence="1 2">G25-74</strain>
    </source>
</reference>
<protein>
    <recommendedName>
        <fullName evidence="3">LysM domain-containing protein</fullName>
    </recommendedName>
</protein>
<sequence length="111" mass="12127">MKKIIVLVASLVVLYSVYHDLTVGVLPAISANSTVQQSSSLPVTEKNNLFTEKIKPGDTVLSILEARQQGALPVAIEQVVKDFERLNNGVKPEQIQIGASYNFPIYLAETD</sequence>
<proteinExistence type="predicted"/>
<evidence type="ECO:0008006" key="3">
    <source>
        <dbReference type="Google" id="ProtNLM"/>
    </source>
</evidence>
<dbReference type="PATRIC" id="fig|217031.6.peg.817"/>
<evidence type="ECO:0000313" key="1">
    <source>
        <dbReference type="EMBL" id="OAK74690.1"/>
    </source>
</evidence>
<accession>A0A178A5C7</accession>
<dbReference type="EMBL" id="LDJR01000021">
    <property type="protein sequence ID" value="OAK74690.1"/>
    <property type="molecule type" value="Genomic_DNA"/>
</dbReference>
<dbReference type="STRING" id="217031.ABB05_03750"/>
<comment type="caution">
    <text evidence="1">The sequence shown here is derived from an EMBL/GenBank/DDBJ whole genome shotgun (WGS) entry which is preliminary data.</text>
</comment>
<keyword evidence="2" id="KW-1185">Reference proteome</keyword>
<name>A0A178A5C7_9BACI</name>
<evidence type="ECO:0000313" key="2">
    <source>
        <dbReference type="Proteomes" id="UP000077881"/>
    </source>
</evidence>
<dbReference type="AlphaFoldDB" id="A0A178A5C7"/>
<dbReference type="OrthoDB" id="2691912at2"/>
<organism evidence="1 2">
    <name type="scientific">Lederbergia galactosidilytica</name>
    <dbReference type="NCBI Taxonomy" id="217031"/>
    <lineage>
        <taxon>Bacteria</taxon>
        <taxon>Bacillati</taxon>
        <taxon>Bacillota</taxon>
        <taxon>Bacilli</taxon>
        <taxon>Bacillales</taxon>
        <taxon>Bacillaceae</taxon>
        <taxon>Lederbergia</taxon>
    </lineage>
</organism>
<gene>
    <name evidence="1" type="ORF">ABB05_03750</name>
</gene>
<dbReference type="RefSeq" id="WP_064467682.1">
    <property type="nucleotide sequence ID" value="NZ_LDJR01000021.1"/>
</dbReference>
<dbReference type="Proteomes" id="UP000077881">
    <property type="component" value="Unassembled WGS sequence"/>
</dbReference>